<evidence type="ECO:0000313" key="2">
    <source>
        <dbReference type="Proteomes" id="UP001454036"/>
    </source>
</evidence>
<dbReference type="Proteomes" id="UP001454036">
    <property type="component" value="Unassembled WGS sequence"/>
</dbReference>
<keyword evidence="2" id="KW-1185">Reference proteome</keyword>
<accession>A0AAV3NJL7</accession>
<sequence>MKDLGRAKNILGMEIIRDRWLSQEKYILKVLARFNMESSKPISCPLGAHFKLSSKVSLEKKYDVEHMKNIPYASAVGSLMYAMLCTRPNLAYSFGLFSRTSLAQEVFQELGIRQSIIGLKKKLALIEKVHTNDNGADMCTKVLPKGKFDKCYSIAGLAVFPAATFH</sequence>
<evidence type="ECO:0000313" key="1">
    <source>
        <dbReference type="EMBL" id="GAA0139539.1"/>
    </source>
</evidence>
<name>A0AAV3NJL7_LITER</name>
<dbReference type="EMBL" id="BAABME010000098">
    <property type="protein sequence ID" value="GAA0139539.1"/>
    <property type="molecule type" value="Genomic_DNA"/>
</dbReference>
<protein>
    <submittedName>
        <fullName evidence="1">Uncharacterized protein</fullName>
    </submittedName>
</protein>
<reference evidence="1 2" key="1">
    <citation type="submission" date="2024-01" db="EMBL/GenBank/DDBJ databases">
        <title>The complete chloroplast genome sequence of Lithospermum erythrorhizon: insights into the phylogenetic relationship among Boraginaceae species and the maternal lineages of purple gromwells.</title>
        <authorList>
            <person name="Okada T."/>
            <person name="Watanabe K."/>
        </authorList>
    </citation>
    <scope>NUCLEOTIDE SEQUENCE [LARGE SCALE GENOMIC DNA]</scope>
</reference>
<dbReference type="AlphaFoldDB" id="A0AAV3NJL7"/>
<comment type="caution">
    <text evidence="1">The sequence shown here is derived from an EMBL/GenBank/DDBJ whole genome shotgun (WGS) entry which is preliminary data.</text>
</comment>
<organism evidence="1 2">
    <name type="scientific">Lithospermum erythrorhizon</name>
    <name type="common">Purple gromwell</name>
    <name type="synonym">Lithospermum officinale var. erythrorhizon</name>
    <dbReference type="NCBI Taxonomy" id="34254"/>
    <lineage>
        <taxon>Eukaryota</taxon>
        <taxon>Viridiplantae</taxon>
        <taxon>Streptophyta</taxon>
        <taxon>Embryophyta</taxon>
        <taxon>Tracheophyta</taxon>
        <taxon>Spermatophyta</taxon>
        <taxon>Magnoliopsida</taxon>
        <taxon>eudicotyledons</taxon>
        <taxon>Gunneridae</taxon>
        <taxon>Pentapetalae</taxon>
        <taxon>asterids</taxon>
        <taxon>lamiids</taxon>
        <taxon>Boraginales</taxon>
        <taxon>Boraginaceae</taxon>
        <taxon>Boraginoideae</taxon>
        <taxon>Lithospermeae</taxon>
        <taxon>Lithospermum</taxon>
    </lineage>
</organism>
<gene>
    <name evidence="1" type="ORF">LIER_01061</name>
</gene>
<proteinExistence type="predicted"/>